<keyword evidence="3" id="KW-1185">Reference proteome</keyword>
<dbReference type="KEGG" id="tsu:Tresu_0340"/>
<dbReference type="STRING" id="869209.Tresu_0340"/>
<accession>F2NV62</accession>
<dbReference type="Proteomes" id="UP000006852">
    <property type="component" value="Chromosome"/>
</dbReference>
<organism evidence="2 3">
    <name type="scientific">Treponema succinifaciens (strain ATCC 33096 / DSM 2489 / 6091)</name>
    <dbReference type="NCBI Taxonomy" id="869209"/>
    <lineage>
        <taxon>Bacteria</taxon>
        <taxon>Pseudomonadati</taxon>
        <taxon>Spirochaetota</taxon>
        <taxon>Spirochaetia</taxon>
        <taxon>Spirochaetales</taxon>
        <taxon>Treponemataceae</taxon>
        <taxon>Treponema</taxon>
    </lineage>
</organism>
<feature type="transmembrane region" description="Helical" evidence="1">
    <location>
        <begin position="21"/>
        <end position="42"/>
    </location>
</feature>
<dbReference type="InterPro" id="IPR038690">
    <property type="entry name" value="NusG_2_sf"/>
</dbReference>
<evidence type="ECO:0000256" key="1">
    <source>
        <dbReference type="SAM" id="Phobius"/>
    </source>
</evidence>
<dbReference type="Gene3D" id="2.60.320.10">
    <property type="entry name" value="N-utilization substance G protein NusG, insert domain"/>
    <property type="match status" value="1"/>
</dbReference>
<evidence type="ECO:0000313" key="3">
    <source>
        <dbReference type="Proteomes" id="UP000006852"/>
    </source>
</evidence>
<dbReference type="OrthoDB" id="47603at2"/>
<dbReference type="CDD" id="cd09910">
    <property type="entry name" value="NGN-insert_like"/>
    <property type="match status" value="1"/>
</dbReference>
<dbReference type="EMBL" id="CP002631">
    <property type="protein sequence ID" value="AEB13297.1"/>
    <property type="molecule type" value="Genomic_DNA"/>
</dbReference>
<sequence>MKYTELPKIYKKIYMNLRLKPFDIVFILIFLIVIFLSFFNLFRKKNEKTAELFVQTPKEKFVYSLAKDGIYKFKGLLGESSIQVESGKAKFLDSPCENKNCIQSGEISVNGQWAACLPNGIFINIEGKNKENTFDAVSN</sequence>
<dbReference type="Pfam" id="PF07009">
    <property type="entry name" value="NusG_II"/>
    <property type="match status" value="1"/>
</dbReference>
<keyword evidence="1" id="KW-0472">Membrane</keyword>
<reference evidence="2 3" key="1">
    <citation type="journal article" date="2011" name="Stand. Genomic Sci.">
        <title>Complete genome sequence of Treponema succinifaciens type strain (6091).</title>
        <authorList>
            <person name="Han C."/>
            <person name="Gronow S."/>
            <person name="Teshima H."/>
            <person name="Lapidus A."/>
            <person name="Nolan M."/>
            <person name="Lucas S."/>
            <person name="Hammon N."/>
            <person name="Deshpande S."/>
            <person name="Cheng J.F."/>
            <person name="Zeytun A."/>
            <person name="Tapia R."/>
            <person name="Goodwin L."/>
            <person name="Pitluck S."/>
            <person name="Liolios K."/>
            <person name="Pagani I."/>
            <person name="Ivanova N."/>
            <person name="Mavromatis K."/>
            <person name="Mikhailova N."/>
            <person name="Huntemann M."/>
            <person name="Pati A."/>
            <person name="Chen A."/>
            <person name="Palaniappan K."/>
            <person name="Land M."/>
            <person name="Hauser L."/>
            <person name="Brambilla E.M."/>
            <person name="Rohde M."/>
            <person name="Goker M."/>
            <person name="Woyke T."/>
            <person name="Bristow J."/>
            <person name="Eisen J.A."/>
            <person name="Markowitz V."/>
            <person name="Hugenholtz P."/>
            <person name="Kyrpides N.C."/>
            <person name="Klenk H.P."/>
            <person name="Detter J.C."/>
        </authorList>
    </citation>
    <scope>NUCLEOTIDE SEQUENCE [LARGE SCALE GENOMIC DNA]</scope>
    <source>
        <strain evidence="3">ATCC 33096 / DSM 2489 / 6091</strain>
    </source>
</reference>
<dbReference type="HOGENOM" id="CLU_130936_3_0_12"/>
<reference evidence="3" key="2">
    <citation type="submission" date="2011-04" db="EMBL/GenBank/DDBJ databases">
        <title>The complete genome of chromosome of Treponema succinifaciens DSM 2489.</title>
        <authorList>
            <person name="Lucas S."/>
            <person name="Copeland A."/>
            <person name="Lapidus A."/>
            <person name="Bruce D."/>
            <person name="Goodwin L."/>
            <person name="Pitluck S."/>
            <person name="Peters L."/>
            <person name="Kyrpides N."/>
            <person name="Mavromatis K."/>
            <person name="Ivanova N."/>
            <person name="Ovchinnikova G."/>
            <person name="Teshima H."/>
            <person name="Detter J.C."/>
            <person name="Tapia R."/>
            <person name="Han C."/>
            <person name="Land M."/>
            <person name="Hauser L."/>
            <person name="Markowitz V."/>
            <person name="Cheng J.-F."/>
            <person name="Hugenholtz P."/>
            <person name="Woyke T."/>
            <person name="Wu D."/>
            <person name="Gronow S."/>
            <person name="Wellnitz S."/>
            <person name="Brambilla E."/>
            <person name="Klenk H.-P."/>
            <person name="Eisen J.A."/>
        </authorList>
    </citation>
    <scope>NUCLEOTIDE SEQUENCE [LARGE SCALE GENOMIC DNA]</scope>
    <source>
        <strain evidence="3">ATCC 33096 / DSM 2489 / 6091</strain>
    </source>
</reference>
<gene>
    <name evidence="2" type="ordered locus">Tresu_0340</name>
</gene>
<protein>
    <submittedName>
        <fullName evidence="2">Uncharacterized protein</fullName>
    </submittedName>
</protein>
<keyword evidence="1" id="KW-0812">Transmembrane</keyword>
<evidence type="ECO:0000313" key="2">
    <source>
        <dbReference type="EMBL" id="AEB13297.1"/>
    </source>
</evidence>
<dbReference type="eggNOG" id="COG5341">
    <property type="taxonomic scope" value="Bacteria"/>
</dbReference>
<proteinExistence type="predicted"/>
<name>F2NV62_TRES6</name>
<dbReference type="AlphaFoldDB" id="F2NV62"/>
<keyword evidence="1" id="KW-1133">Transmembrane helix</keyword>